<feature type="signal peptide" evidence="1">
    <location>
        <begin position="1"/>
        <end position="24"/>
    </location>
</feature>
<dbReference type="AlphaFoldDB" id="A0A927AT35"/>
<proteinExistence type="predicted"/>
<name>A0A927AT35_9BACT</name>
<reference evidence="2" key="1">
    <citation type="submission" date="2020-09" db="EMBL/GenBank/DDBJ databases">
        <authorList>
            <person name="Kim M.K."/>
        </authorList>
    </citation>
    <scope>NUCLEOTIDE SEQUENCE</scope>
    <source>
        <strain evidence="2">BT702</strain>
    </source>
</reference>
<dbReference type="Gene3D" id="2.130.10.10">
    <property type="entry name" value="YVTN repeat-like/Quinoprotein amine dehydrogenase"/>
    <property type="match status" value="1"/>
</dbReference>
<feature type="chain" id="PRO_5036835623" evidence="1">
    <location>
        <begin position="25"/>
        <end position="750"/>
    </location>
</feature>
<protein>
    <submittedName>
        <fullName evidence="2">Regulator</fullName>
    </submittedName>
</protein>
<evidence type="ECO:0000313" key="3">
    <source>
        <dbReference type="Proteomes" id="UP000598820"/>
    </source>
</evidence>
<dbReference type="InterPro" id="IPR008928">
    <property type="entry name" value="6-hairpin_glycosidase_sf"/>
</dbReference>
<dbReference type="GO" id="GO:0005975">
    <property type="term" value="P:carbohydrate metabolic process"/>
    <property type="evidence" value="ECO:0007669"/>
    <property type="project" value="InterPro"/>
</dbReference>
<dbReference type="EMBL" id="JACWZY010000001">
    <property type="protein sequence ID" value="MBD2699177.1"/>
    <property type="molecule type" value="Genomic_DNA"/>
</dbReference>
<dbReference type="Pfam" id="PF07494">
    <property type="entry name" value="Reg_prop"/>
    <property type="match status" value="1"/>
</dbReference>
<organism evidence="2 3">
    <name type="scientific">Spirosoma profusum</name>
    <dbReference type="NCBI Taxonomy" id="2771354"/>
    <lineage>
        <taxon>Bacteria</taxon>
        <taxon>Pseudomonadati</taxon>
        <taxon>Bacteroidota</taxon>
        <taxon>Cytophagia</taxon>
        <taxon>Cytophagales</taxon>
        <taxon>Cytophagaceae</taxon>
        <taxon>Spirosoma</taxon>
    </lineage>
</organism>
<dbReference type="InterPro" id="IPR011110">
    <property type="entry name" value="Reg_prop"/>
</dbReference>
<accession>A0A927AT35</accession>
<sequence>MRQSYRQYLAVVAAWLLCSACRWGDTGTDVTLGAKATYQDKPFEQEYHEPYPIIVDGQAIEVRSVSVDDQFNVWAATSVGMFRKGANQPNWVNVLPENGPAFSVTVDAKADAWFATWNGLYRYKNGKPERIEGVKAPISVVCPAKEGIYTLGPKGVWLVTNEVIQEKTYNLPRSIRNAISDNTGGMWVATDAGLYHVANGQTKVIQKNDELLSASVKGLAIDTRQNLWAAGLGGVTLLNQDKKIQTFTPKKGIPSVYVNCVERAPDGTMWVGTDVGVVRYQPNGSHSLRFTRRWLLDDRVNDITFDAQGTAWIATAKGVSAIRKRSMTLAQKQDYFYDVMMKRHIRDPWIAGQCKLNVPGDTTTWAPDDDDNDGEYTGNYLAMEAFRYAATKSPDAKAKARKAFQFLKLLQDVTGTDGFFARTIVPADWTRVDDANRTFTPRERADELVKEPRFKPVEVRWRLSKDGKWRWKGDTSSDELCGHMMGYYFYYELVADEAEKAIVRKHVARIVDHLIAHNFTLTDIDGTPTRWGVWSPDKLNRDPDWAPDRSQNSMELLAFLKLAYHLTGQAKYEQQYRHLIDKEGYLDNMANIKNQNPAWFIYFDVMLAAYLYPILLRCEKDPKLLAFYENHIDQWLEQRSGDKNPLINFLYCYSRNKQVELPESVDFLVDAPLDLVNWTVDHTKREDVQIVRTPVLDELQVSELPPASIRTVVRWDKNPWAAVNGTPDIEREPVFWLLPYWMGRYLKMIQ</sequence>
<dbReference type="SUPFAM" id="SSF63829">
    <property type="entry name" value="Calcium-dependent phosphotriesterase"/>
    <property type="match status" value="2"/>
</dbReference>
<dbReference type="RefSeq" id="WP_190885038.1">
    <property type="nucleotide sequence ID" value="NZ_JACWZY010000001.1"/>
</dbReference>
<evidence type="ECO:0000256" key="1">
    <source>
        <dbReference type="SAM" id="SignalP"/>
    </source>
</evidence>
<evidence type="ECO:0000313" key="2">
    <source>
        <dbReference type="EMBL" id="MBD2699177.1"/>
    </source>
</evidence>
<dbReference type="Proteomes" id="UP000598820">
    <property type="component" value="Unassembled WGS sequence"/>
</dbReference>
<dbReference type="SUPFAM" id="SSF48208">
    <property type="entry name" value="Six-hairpin glycosidases"/>
    <property type="match status" value="1"/>
</dbReference>
<keyword evidence="3" id="KW-1185">Reference proteome</keyword>
<keyword evidence="1" id="KW-0732">Signal</keyword>
<gene>
    <name evidence="2" type="ORF">IC229_00915</name>
</gene>
<dbReference type="InterPro" id="IPR015943">
    <property type="entry name" value="WD40/YVTN_repeat-like_dom_sf"/>
</dbReference>
<comment type="caution">
    <text evidence="2">The sequence shown here is derived from an EMBL/GenBank/DDBJ whole genome shotgun (WGS) entry which is preliminary data.</text>
</comment>